<organism evidence="1 2">
    <name type="scientific">Nephila pilipes</name>
    <name type="common">Giant wood spider</name>
    <name type="synonym">Nephila maculata</name>
    <dbReference type="NCBI Taxonomy" id="299642"/>
    <lineage>
        <taxon>Eukaryota</taxon>
        <taxon>Metazoa</taxon>
        <taxon>Ecdysozoa</taxon>
        <taxon>Arthropoda</taxon>
        <taxon>Chelicerata</taxon>
        <taxon>Arachnida</taxon>
        <taxon>Araneae</taxon>
        <taxon>Araneomorphae</taxon>
        <taxon>Entelegynae</taxon>
        <taxon>Araneoidea</taxon>
        <taxon>Nephilidae</taxon>
        <taxon>Nephila</taxon>
    </lineage>
</organism>
<protein>
    <submittedName>
        <fullName evidence="1">Uncharacterized protein</fullName>
    </submittedName>
</protein>
<evidence type="ECO:0000313" key="1">
    <source>
        <dbReference type="EMBL" id="GFU22835.1"/>
    </source>
</evidence>
<dbReference type="AlphaFoldDB" id="A0A8X6UK49"/>
<name>A0A8X6UK49_NEPPI</name>
<reference evidence="1" key="1">
    <citation type="submission" date="2020-08" db="EMBL/GenBank/DDBJ databases">
        <title>Multicomponent nature underlies the extraordinary mechanical properties of spider dragline silk.</title>
        <authorList>
            <person name="Kono N."/>
            <person name="Nakamura H."/>
            <person name="Mori M."/>
            <person name="Yoshida Y."/>
            <person name="Ohtoshi R."/>
            <person name="Malay A.D."/>
            <person name="Moran D.A.P."/>
            <person name="Tomita M."/>
            <person name="Numata K."/>
            <person name="Arakawa K."/>
        </authorList>
    </citation>
    <scope>NUCLEOTIDE SEQUENCE</scope>
</reference>
<dbReference type="Proteomes" id="UP000887013">
    <property type="component" value="Unassembled WGS sequence"/>
</dbReference>
<evidence type="ECO:0000313" key="2">
    <source>
        <dbReference type="Proteomes" id="UP000887013"/>
    </source>
</evidence>
<proteinExistence type="predicted"/>
<gene>
    <name evidence="1" type="ORF">NPIL_341171</name>
</gene>
<accession>A0A8X6UK49</accession>
<comment type="caution">
    <text evidence="1">The sequence shown here is derived from an EMBL/GenBank/DDBJ whole genome shotgun (WGS) entry which is preliminary data.</text>
</comment>
<sequence>MRIVNSFNGFKDKIIYPSRAERFCTKETRLASEIRDLGILDVLFVVDVSVEESIVKKCQPLGPAIRHEYKSVAVFSRSCKNKLAKRGEE</sequence>
<keyword evidence="2" id="KW-1185">Reference proteome</keyword>
<dbReference type="EMBL" id="BMAW01081088">
    <property type="protein sequence ID" value="GFU22835.1"/>
    <property type="molecule type" value="Genomic_DNA"/>
</dbReference>